<evidence type="ECO:0000259" key="2">
    <source>
        <dbReference type="SMART" id="SM00363"/>
    </source>
</evidence>
<dbReference type="Pfam" id="PF01479">
    <property type="entry name" value="S4"/>
    <property type="match status" value="1"/>
</dbReference>
<protein>
    <recommendedName>
        <fullName evidence="2">RNA-binding S4 domain-containing protein</fullName>
    </recommendedName>
</protein>
<dbReference type="KEGG" id="bcop:JD108_08635"/>
<feature type="domain" description="RNA-binding S4" evidence="2">
    <location>
        <begin position="181"/>
        <end position="238"/>
    </location>
</feature>
<dbReference type="Gene3D" id="3.10.290.10">
    <property type="entry name" value="RNA-binding S4 domain"/>
    <property type="match status" value="1"/>
</dbReference>
<dbReference type="AlphaFoldDB" id="A0A7T5JQA1"/>
<dbReference type="InterPro" id="IPR048443">
    <property type="entry name" value="RqcP2_N"/>
</dbReference>
<dbReference type="SMART" id="SM00363">
    <property type="entry name" value="S4"/>
    <property type="match status" value="1"/>
</dbReference>
<dbReference type="CDD" id="cd00165">
    <property type="entry name" value="S4"/>
    <property type="match status" value="1"/>
</dbReference>
<name>A0A7T5JQA1_9BACL</name>
<dbReference type="Gene3D" id="3.30.70.330">
    <property type="match status" value="1"/>
</dbReference>
<organism evidence="3 5">
    <name type="scientific">Brevibacillus composti</name>
    <dbReference type="NCBI Taxonomy" id="2796470"/>
    <lineage>
        <taxon>Bacteria</taxon>
        <taxon>Bacillati</taxon>
        <taxon>Bacillota</taxon>
        <taxon>Bacilli</taxon>
        <taxon>Bacillales</taxon>
        <taxon>Paenibacillaceae</taxon>
        <taxon>Brevibacillus</taxon>
    </lineage>
</organism>
<dbReference type="RefSeq" id="WP_198829426.1">
    <property type="nucleotide sequence ID" value="NZ_CP066308.1"/>
</dbReference>
<gene>
    <name evidence="3" type="ORF">JD108_08635</name>
    <name evidence="4" type="ORF">KDJ56_08315</name>
</gene>
<sequence length="257" mass="29020">MSVYDHFRKEELPFVERALEMLTLVERKQAMRLTDFLDPRQSAILQSLTSQVQDVVVSPWGGYEGAERVRVLLHPPYLTPETEEYRLTLLRIAADQRFHRLEHKDVMGALLNAGLKREKFGDMIVDASGCYAIVAAEVADFVRTQVTQIHRTPVAFEEVEWDSFTPPAESYQEKMITVASPRVDAVIGEVYHLSRAKAVIPIRAGKLKVNWKIVDDPSYPLEAGDMVSLAGWGRFKLLEASGPTRSGRIRLQVGILT</sequence>
<dbReference type="SUPFAM" id="SSF55174">
    <property type="entry name" value="Alpha-L RNA-binding motif"/>
    <property type="match status" value="1"/>
</dbReference>
<dbReference type="PROSITE" id="PS50889">
    <property type="entry name" value="S4"/>
    <property type="match status" value="1"/>
</dbReference>
<dbReference type="Gene3D" id="3.30.1370.160">
    <property type="match status" value="1"/>
</dbReference>
<dbReference type="Pfam" id="PF21278">
    <property type="entry name" value="YlmH_1st"/>
    <property type="match status" value="1"/>
</dbReference>
<dbReference type="EMBL" id="CP073708">
    <property type="protein sequence ID" value="QUO42942.1"/>
    <property type="molecule type" value="Genomic_DNA"/>
</dbReference>
<keyword evidence="6" id="KW-1185">Reference proteome</keyword>
<proteinExistence type="predicted"/>
<reference evidence="3 5" key="1">
    <citation type="submission" date="2020-12" db="EMBL/GenBank/DDBJ databases">
        <title>strain FJAT-54423T represents a novel species of the genus Brevibacillus.</title>
        <authorList>
            <person name="Tang R."/>
        </authorList>
    </citation>
    <scope>NUCLEOTIDE SEQUENCE [LARGE SCALE GENOMIC DNA]</scope>
    <source>
        <strain evidence="3 5">FJAT-54423</strain>
    </source>
</reference>
<dbReference type="Pfam" id="PF17774">
    <property type="entry name" value="YlmH_RBD"/>
    <property type="match status" value="1"/>
</dbReference>
<dbReference type="InterPro" id="IPR040591">
    <property type="entry name" value="RqcP2_RBD"/>
</dbReference>
<evidence type="ECO:0000313" key="4">
    <source>
        <dbReference type="EMBL" id="QUO42942.1"/>
    </source>
</evidence>
<dbReference type="InterPro" id="IPR036986">
    <property type="entry name" value="S4_RNA-bd_sf"/>
</dbReference>
<evidence type="ECO:0000256" key="1">
    <source>
        <dbReference type="PROSITE-ProRule" id="PRU00182"/>
    </source>
</evidence>
<dbReference type="PANTHER" id="PTHR13633">
    <property type="entry name" value="MITOCHONDRIAL TRANSCRIPTION RESCUE FACTOR 1"/>
    <property type="match status" value="1"/>
</dbReference>
<evidence type="ECO:0000313" key="6">
    <source>
        <dbReference type="Proteomes" id="UP000677234"/>
    </source>
</evidence>
<dbReference type="GO" id="GO:0003723">
    <property type="term" value="F:RNA binding"/>
    <property type="evidence" value="ECO:0007669"/>
    <property type="project" value="UniProtKB-KW"/>
</dbReference>
<keyword evidence="1" id="KW-0694">RNA-binding</keyword>
<accession>A0A7T5JQA1</accession>
<reference evidence="4" key="2">
    <citation type="submission" date="2021-04" db="EMBL/GenBank/DDBJ databases">
        <title>Brevibacillus composti FJAT-54423, complete genome.</title>
        <authorList>
            <person name="Tang R."/>
        </authorList>
    </citation>
    <scope>NUCLEOTIDE SEQUENCE</scope>
    <source>
        <strain evidence="4">FJAT-54424</strain>
    </source>
</reference>
<dbReference type="InterPro" id="IPR012677">
    <property type="entry name" value="Nucleotide-bd_a/b_plait_sf"/>
</dbReference>
<dbReference type="Proteomes" id="UP000677234">
    <property type="component" value="Chromosome"/>
</dbReference>
<evidence type="ECO:0000313" key="5">
    <source>
        <dbReference type="Proteomes" id="UP000595847"/>
    </source>
</evidence>
<dbReference type="Proteomes" id="UP000595847">
    <property type="component" value="Chromosome"/>
</dbReference>
<evidence type="ECO:0000313" key="3">
    <source>
        <dbReference type="EMBL" id="QQE75916.1"/>
    </source>
</evidence>
<dbReference type="InterPro" id="IPR002942">
    <property type="entry name" value="S4_RNA-bd"/>
</dbReference>
<dbReference type="PANTHER" id="PTHR13633:SF3">
    <property type="entry name" value="MITOCHONDRIAL TRANSCRIPTION RESCUE FACTOR 1"/>
    <property type="match status" value="1"/>
</dbReference>
<dbReference type="EMBL" id="CP066308">
    <property type="protein sequence ID" value="QQE75916.1"/>
    <property type="molecule type" value="Genomic_DNA"/>
</dbReference>